<evidence type="ECO:0000313" key="2">
    <source>
        <dbReference type="EMBL" id="TKW54424.1"/>
    </source>
</evidence>
<evidence type="ECO:0000256" key="1">
    <source>
        <dbReference type="SAM" id="MobiDB-lite"/>
    </source>
</evidence>
<feature type="compositionally biased region" description="Basic and acidic residues" evidence="1">
    <location>
        <begin position="97"/>
        <end position="108"/>
    </location>
</feature>
<name>A0A4U6XFU1_9PEZI</name>
<keyword evidence="3" id="KW-1185">Reference proteome</keyword>
<dbReference type="AlphaFoldDB" id="A0A4U6XFU1"/>
<dbReference type="Proteomes" id="UP000310108">
    <property type="component" value="Unassembled WGS sequence"/>
</dbReference>
<evidence type="ECO:0000313" key="3">
    <source>
        <dbReference type="Proteomes" id="UP000310108"/>
    </source>
</evidence>
<proteinExistence type="predicted"/>
<gene>
    <name evidence="2" type="ORF">CTA1_470</name>
</gene>
<comment type="caution">
    <text evidence="2">The sequence shown here is derived from an EMBL/GenBank/DDBJ whole genome shotgun (WGS) entry which is preliminary data.</text>
</comment>
<reference evidence="2 3" key="1">
    <citation type="journal article" date="2019" name="PLoS ONE">
        <title>Comparative genome analysis indicates high evolutionary potential of pathogenicity genes in Colletotrichum tanaceti.</title>
        <authorList>
            <person name="Lelwala R.V."/>
            <person name="Korhonen P.K."/>
            <person name="Young N.D."/>
            <person name="Scott J.B."/>
            <person name="Ades P.A."/>
            <person name="Gasser R.B."/>
            <person name="Taylor P.W.J."/>
        </authorList>
    </citation>
    <scope>NUCLEOTIDE SEQUENCE [LARGE SCALE GENOMIC DNA]</scope>
    <source>
        <strain evidence="2">BRIP57314</strain>
    </source>
</reference>
<protein>
    <submittedName>
        <fullName evidence="2">Uncharacterized protein</fullName>
    </submittedName>
</protein>
<organism evidence="2 3">
    <name type="scientific">Colletotrichum tanaceti</name>
    <dbReference type="NCBI Taxonomy" id="1306861"/>
    <lineage>
        <taxon>Eukaryota</taxon>
        <taxon>Fungi</taxon>
        <taxon>Dikarya</taxon>
        <taxon>Ascomycota</taxon>
        <taxon>Pezizomycotina</taxon>
        <taxon>Sordariomycetes</taxon>
        <taxon>Hypocreomycetidae</taxon>
        <taxon>Glomerellales</taxon>
        <taxon>Glomerellaceae</taxon>
        <taxon>Colletotrichum</taxon>
        <taxon>Colletotrichum destructivum species complex</taxon>
    </lineage>
</organism>
<accession>A0A4U6XFU1</accession>
<feature type="region of interest" description="Disordered" evidence="1">
    <location>
        <begin position="90"/>
        <end position="126"/>
    </location>
</feature>
<feature type="compositionally biased region" description="Pro residues" evidence="1">
    <location>
        <begin position="113"/>
        <end position="122"/>
    </location>
</feature>
<dbReference type="EMBL" id="PJEX01000138">
    <property type="protein sequence ID" value="TKW54424.1"/>
    <property type="molecule type" value="Genomic_DNA"/>
</dbReference>
<sequence>MPVVASQPAEGGRRGRGMLSLPQILFMGKLTASWTSLGLPRRKRQHAVLAKGSARRKVQHPSPLYRASTLSSASIVLMFVERASTTYLNIDDDTEESSQRRRDPDNSRRFLCPPLPRNPPAPLNTVKTPLMPPKDQPCCHGDALLEHRQRRCTVCPACTAPASAREPPEDASWIMLVSMTSPGGDDGESIESAARGLERRGTGCWISAALNAARV</sequence>